<dbReference type="RefSeq" id="WP_157392746.1">
    <property type="nucleotide sequence ID" value="NZ_WRPP01000012.1"/>
</dbReference>
<dbReference type="InterPro" id="IPR002734">
    <property type="entry name" value="RibDG_C"/>
</dbReference>
<dbReference type="Gene3D" id="3.40.430.10">
    <property type="entry name" value="Dihydrofolate Reductase, subunit A"/>
    <property type="match status" value="1"/>
</dbReference>
<proteinExistence type="predicted"/>
<dbReference type="GO" id="GO:0008703">
    <property type="term" value="F:5-amino-6-(5-phosphoribosylamino)uracil reductase activity"/>
    <property type="evidence" value="ECO:0007669"/>
    <property type="project" value="InterPro"/>
</dbReference>
<keyword evidence="3" id="KW-1185">Reference proteome</keyword>
<accession>A0A7K1V9A6</accession>
<dbReference type="SUPFAM" id="SSF53597">
    <property type="entry name" value="Dihydrofolate reductase-like"/>
    <property type="match status" value="1"/>
</dbReference>
<dbReference type="Pfam" id="PF01872">
    <property type="entry name" value="RibD_C"/>
    <property type="match status" value="1"/>
</dbReference>
<dbReference type="GO" id="GO:0009231">
    <property type="term" value="P:riboflavin biosynthetic process"/>
    <property type="evidence" value="ECO:0007669"/>
    <property type="project" value="InterPro"/>
</dbReference>
<evidence type="ECO:0000259" key="1">
    <source>
        <dbReference type="Pfam" id="PF01872"/>
    </source>
</evidence>
<dbReference type="PANTHER" id="PTHR38011:SF11">
    <property type="entry name" value="2,5-DIAMINO-6-RIBOSYLAMINO-4(3H)-PYRIMIDINONE 5'-PHOSPHATE REDUCTASE"/>
    <property type="match status" value="1"/>
</dbReference>
<dbReference type="AlphaFoldDB" id="A0A7K1V9A6"/>
<dbReference type="InterPro" id="IPR024072">
    <property type="entry name" value="DHFR-like_dom_sf"/>
</dbReference>
<name>A0A7K1V9A6_9NOCA</name>
<sequence>MRKVIAAFKISADGKYGGPDGYADWVESWPEDFGSWLTTQIDACVLGAEFYPLYEQYWSRVAAAPSEIHPFSGRVPTAADVEWSGFAAQTTHYVVSSTLESVAWPNTRILANLDAVAAMKREPGKDIYLIGGPTIAAAAMDAGLVDELRLIVYPLIVGEGKALFPSSARHAMELTKVEQLPNGRLSLVYENGQ</sequence>
<dbReference type="EMBL" id="WRPP01000012">
    <property type="protein sequence ID" value="MVU83166.1"/>
    <property type="molecule type" value="Genomic_DNA"/>
</dbReference>
<organism evidence="2 3">
    <name type="scientific">Nocardia terrae</name>
    <dbReference type="NCBI Taxonomy" id="2675851"/>
    <lineage>
        <taxon>Bacteria</taxon>
        <taxon>Bacillati</taxon>
        <taxon>Actinomycetota</taxon>
        <taxon>Actinomycetes</taxon>
        <taxon>Mycobacteriales</taxon>
        <taxon>Nocardiaceae</taxon>
        <taxon>Nocardia</taxon>
    </lineage>
</organism>
<evidence type="ECO:0000313" key="3">
    <source>
        <dbReference type="Proteomes" id="UP000466794"/>
    </source>
</evidence>
<comment type="caution">
    <text evidence="2">The sequence shown here is derived from an EMBL/GenBank/DDBJ whole genome shotgun (WGS) entry which is preliminary data.</text>
</comment>
<dbReference type="PANTHER" id="PTHR38011">
    <property type="entry name" value="DIHYDROFOLATE REDUCTASE FAMILY PROTEIN (AFU_ORTHOLOGUE AFUA_8G06820)"/>
    <property type="match status" value="1"/>
</dbReference>
<protein>
    <submittedName>
        <fullName evidence="2">Dihydrofolate reductase</fullName>
    </submittedName>
</protein>
<gene>
    <name evidence="2" type="ORF">GPX89_38745</name>
</gene>
<dbReference type="Proteomes" id="UP000466794">
    <property type="component" value="Unassembled WGS sequence"/>
</dbReference>
<feature type="domain" description="Bacterial bifunctional deaminase-reductase C-terminal" evidence="1">
    <location>
        <begin position="2"/>
        <end position="183"/>
    </location>
</feature>
<dbReference type="InterPro" id="IPR050765">
    <property type="entry name" value="Riboflavin_Biosynth_HTPR"/>
</dbReference>
<evidence type="ECO:0000313" key="2">
    <source>
        <dbReference type="EMBL" id="MVU83166.1"/>
    </source>
</evidence>
<reference evidence="2 3" key="1">
    <citation type="submission" date="2019-12" db="EMBL/GenBank/DDBJ databases">
        <title>Nocardia sp. nov. ET3-3 isolated from soil.</title>
        <authorList>
            <person name="Kanchanasin P."/>
            <person name="Tanasupawat S."/>
            <person name="Yuki M."/>
            <person name="Kudo T."/>
        </authorList>
    </citation>
    <scope>NUCLEOTIDE SEQUENCE [LARGE SCALE GENOMIC DNA]</scope>
    <source>
        <strain evidence="2 3">ET3-3</strain>
    </source>
</reference>